<dbReference type="EMBL" id="REGN01003039">
    <property type="protein sequence ID" value="RNA24846.1"/>
    <property type="molecule type" value="Genomic_DNA"/>
</dbReference>
<protein>
    <submittedName>
        <fullName evidence="1">Uncharacterized protein</fullName>
    </submittedName>
</protein>
<reference evidence="1 2" key="1">
    <citation type="journal article" date="2018" name="Sci. Rep.">
        <title>Genomic signatures of local adaptation to the degree of environmental predictability in rotifers.</title>
        <authorList>
            <person name="Franch-Gras L."/>
            <person name="Hahn C."/>
            <person name="Garcia-Roger E.M."/>
            <person name="Carmona M.J."/>
            <person name="Serra M."/>
            <person name="Gomez A."/>
        </authorList>
    </citation>
    <scope>NUCLEOTIDE SEQUENCE [LARGE SCALE GENOMIC DNA]</scope>
    <source>
        <strain evidence="1">HYR1</strain>
    </source>
</reference>
<dbReference type="Proteomes" id="UP000276133">
    <property type="component" value="Unassembled WGS sequence"/>
</dbReference>
<organism evidence="1 2">
    <name type="scientific">Brachionus plicatilis</name>
    <name type="common">Marine rotifer</name>
    <name type="synonym">Brachionus muelleri</name>
    <dbReference type="NCBI Taxonomy" id="10195"/>
    <lineage>
        <taxon>Eukaryota</taxon>
        <taxon>Metazoa</taxon>
        <taxon>Spiralia</taxon>
        <taxon>Gnathifera</taxon>
        <taxon>Rotifera</taxon>
        <taxon>Eurotatoria</taxon>
        <taxon>Monogononta</taxon>
        <taxon>Pseudotrocha</taxon>
        <taxon>Ploima</taxon>
        <taxon>Brachionidae</taxon>
        <taxon>Brachionus</taxon>
    </lineage>
</organism>
<comment type="caution">
    <text evidence="1">The sequence shown here is derived from an EMBL/GenBank/DDBJ whole genome shotgun (WGS) entry which is preliminary data.</text>
</comment>
<dbReference type="AlphaFoldDB" id="A0A3M7RMT5"/>
<evidence type="ECO:0000313" key="1">
    <source>
        <dbReference type="EMBL" id="RNA24846.1"/>
    </source>
</evidence>
<gene>
    <name evidence="1" type="ORF">BpHYR1_043694</name>
</gene>
<keyword evidence="2" id="KW-1185">Reference proteome</keyword>
<evidence type="ECO:0000313" key="2">
    <source>
        <dbReference type="Proteomes" id="UP000276133"/>
    </source>
</evidence>
<sequence length="80" mass="9710">MIIIYILIEQKIKRIYFKCINNAFGLDKIELDLRLVTFKQLWFSIIERGNMVSMNNQIRRQDLPLSEYWMSLNYQADTTF</sequence>
<proteinExistence type="predicted"/>
<accession>A0A3M7RMT5</accession>
<name>A0A3M7RMT5_BRAPC</name>